<organism evidence="1 2">
    <name type="scientific">Cereibacter sphaeroides</name>
    <name type="common">Rhodobacter sphaeroides</name>
    <dbReference type="NCBI Taxonomy" id="1063"/>
    <lineage>
        <taxon>Bacteria</taxon>
        <taxon>Pseudomonadati</taxon>
        <taxon>Pseudomonadota</taxon>
        <taxon>Alphaproteobacteria</taxon>
        <taxon>Rhodobacterales</taxon>
        <taxon>Paracoccaceae</taxon>
        <taxon>Cereibacter</taxon>
    </lineage>
</organism>
<proteinExistence type="predicted"/>
<accession>A0A2W5SBG5</accession>
<gene>
    <name evidence="1" type="ORF">DI533_00365</name>
</gene>
<comment type="caution">
    <text evidence="1">The sequence shown here is derived from an EMBL/GenBank/DDBJ whole genome shotgun (WGS) entry which is preliminary data.</text>
</comment>
<evidence type="ECO:0000313" key="1">
    <source>
        <dbReference type="EMBL" id="PZQ99196.1"/>
    </source>
</evidence>
<dbReference type="Proteomes" id="UP000248975">
    <property type="component" value="Unassembled WGS sequence"/>
</dbReference>
<evidence type="ECO:0000313" key="2">
    <source>
        <dbReference type="Proteomes" id="UP000248975"/>
    </source>
</evidence>
<reference evidence="1 2" key="1">
    <citation type="submission" date="2017-08" db="EMBL/GenBank/DDBJ databases">
        <title>Infants hospitalized years apart are colonized by the same room-sourced microbial strains.</title>
        <authorList>
            <person name="Brooks B."/>
            <person name="Olm M.R."/>
            <person name="Firek B.A."/>
            <person name="Baker R."/>
            <person name="Thomas B.C."/>
            <person name="Morowitz M.J."/>
            <person name="Banfield J.F."/>
        </authorList>
    </citation>
    <scope>NUCLEOTIDE SEQUENCE [LARGE SCALE GENOMIC DNA]</scope>
    <source>
        <strain evidence="1">S2_003_000_R2_11</strain>
    </source>
</reference>
<dbReference type="EMBL" id="QFQS01000001">
    <property type="protein sequence ID" value="PZQ99196.1"/>
    <property type="molecule type" value="Genomic_DNA"/>
</dbReference>
<name>A0A2W5SBG5_CERSP</name>
<protein>
    <submittedName>
        <fullName evidence="1">Uncharacterized protein</fullName>
    </submittedName>
</protein>
<sequence length="131" mass="14301">MEVRMSEELVQVGLKLPKGLLERVDAKAGEGQRTRFIREALETAVNPKVILVPRKLGPPPVVPGKMRADCLEPGTLSSQAEQVLGLARKYPHSERDLVRVLGWPMGAIQAAISELEQVKAVKWDRGAISAA</sequence>
<dbReference type="AlphaFoldDB" id="A0A2W5SBG5"/>